<dbReference type="GO" id="GO:0009252">
    <property type="term" value="P:peptidoglycan biosynthetic process"/>
    <property type="evidence" value="ECO:0007669"/>
    <property type="project" value="UniProtKB-UniRule"/>
</dbReference>
<dbReference type="PIRSF" id="PIRSF002869">
    <property type="entry name" value="MviN"/>
    <property type="match status" value="1"/>
</dbReference>
<reference evidence="12 13" key="1">
    <citation type="submission" date="2017-12" db="EMBL/GenBank/DDBJ databases">
        <title>Phylogenetic diversity of female urinary microbiome.</title>
        <authorList>
            <person name="Thomas-White K."/>
            <person name="Wolfe A.J."/>
        </authorList>
    </citation>
    <scope>NUCLEOTIDE SEQUENCE [LARGE SCALE GENOMIC DNA]</scope>
    <source>
        <strain evidence="12 13">UMB0416</strain>
    </source>
</reference>
<keyword evidence="6 10" id="KW-1133">Transmembrane helix</keyword>
<feature type="transmembrane region" description="Helical" evidence="10">
    <location>
        <begin position="494"/>
        <end position="517"/>
    </location>
</feature>
<dbReference type="Proteomes" id="UP000234914">
    <property type="component" value="Unassembled WGS sequence"/>
</dbReference>
<keyword evidence="3 10" id="KW-0812">Transmembrane</keyword>
<comment type="function">
    <text evidence="8 10 11">Involved in peptidoglycan biosynthesis. Transports lipid-linked peptidoglycan precursors from the inner to the outer leaflet of the cytoplasmic membrane.</text>
</comment>
<dbReference type="RefSeq" id="WP_101964037.1">
    <property type="nucleotide sequence ID" value="NZ_PKJS01000004.1"/>
</dbReference>
<evidence type="ECO:0000256" key="9">
    <source>
        <dbReference type="ARBA" id="ARBA00061532"/>
    </source>
</evidence>
<dbReference type="GO" id="GO:0071555">
    <property type="term" value="P:cell wall organization"/>
    <property type="evidence" value="ECO:0007669"/>
    <property type="project" value="UniProtKB-UniRule"/>
</dbReference>
<keyword evidence="10" id="KW-0997">Cell inner membrane</keyword>
<dbReference type="InterPro" id="IPR051050">
    <property type="entry name" value="Lipid_II_flippase_MurJ/MviN"/>
</dbReference>
<evidence type="ECO:0000256" key="4">
    <source>
        <dbReference type="ARBA" id="ARBA00022960"/>
    </source>
</evidence>
<evidence type="ECO:0000256" key="7">
    <source>
        <dbReference type="ARBA" id="ARBA00023136"/>
    </source>
</evidence>
<evidence type="ECO:0000256" key="5">
    <source>
        <dbReference type="ARBA" id="ARBA00022984"/>
    </source>
</evidence>
<evidence type="ECO:0000256" key="11">
    <source>
        <dbReference type="PIRNR" id="PIRNR002869"/>
    </source>
</evidence>
<keyword evidence="2 10" id="KW-1003">Cell membrane</keyword>
<dbReference type="GO" id="GO:0005886">
    <property type="term" value="C:plasma membrane"/>
    <property type="evidence" value="ECO:0007669"/>
    <property type="project" value="UniProtKB-SubCell"/>
</dbReference>
<keyword evidence="4 10" id="KW-0133">Cell shape</keyword>
<dbReference type="CDD" id="cd13123">
    <property type="entry name" value="MATE_MurJ_like"/>
    <property type="match status" value="1"/>
</dbReference>
<evidence type="ECO:0000256" key="3">
    <source>
        <dbReference type="ARBA" id="ARBA00022692"/>
    </source>
</evidence>
<proteinExistence type="inferred from homology"/>
<dbReference type="GO" id="GO:0008360">
    <property type="term" value="P:regulation of cell shape"/>
    <property type="evidence" value="ECO:0007669"/>
    <property type="project" value="UniProtKB-UniRule"/>
</dbReference>
<feature type="transmembrane region" description="Helical" evidence="10">
    <location>
        <begin position="286"/>
        <end position="304"/>
    </location>
</feature>
<sequence length="529" mass="56947">MSHKLVKSTAIVSFFTMLSRILGMIRDMVLMSVFGTGGMMDAFLVAFKLPNFLRRLFAEGAFAQAFVPVLSDYQHQAQNNDMTDSKKALLGIQILISRVAGTLLLILSGLTAVIVIFAPAVIAVFAVGYLHEPSKFTTAVELLRITFPYLLFIAMTAFASSILQSVGRFALPAFAPVILNVCMIVGAIWVAPLLAKPILAVGYAVAVAGLLQLLIQLPQLHSHQLLVMPKVSFRHPGVRRILKLMLPALFGVSVTQINMLVNTVLASTMVDGSVSWLYTAERMSELPLGLIGVAIGAVILPSLSKSIASDDHQQFGHTLDWATRLTVLVGVPASIALGMISNVLMISLFEHGEFVRQDAMMSGLALQCLSGGILAFMLIKIFAPAFFARHDSRTPVKVGVISVIANVVLSLILAELFKQWQIAPHAGLGLANTLASFINAGLLYFYLHTQGIYRFGAAWRRLAVIFAIANVAMGLALAAGIHYFPVTAHQGIRIVALLALCVVGAVVYGAALLIAGFKLSELRPHHSVQ</sequence>
<dbReference type="Pfam" id="PF03023">
    <property type="entry name" value="MurJ"/>
    <property type="match status" value="1"/>
</dbReference>
<gene>
    <name evidence="12" type="primary">mviN</name>
    <name evidence="10" type="synonym">murJ</name>
    <name evidence="12" type="ORF">CYJ96_04160</name>
</gene>
<evidence type="ECO:0000313" key="12">
    <source>
        <dbReference type="EMBL" id="PKZ69327.1"/>
    </source>
</evidence>
<dbReference type="PANTHER" id="PTHR47019:SF1">
    <property type="entry name" value="LIPID II FLIPPASE MURJ"/>
    <property type="match status" value="1"/>
</dbReference>
<protein>
    <recommendedName>
        <fullName evidence="10">Probable lipid II flippase MurJ</fullName>
    </recommendedName>
</protein>
<comment type="caution">
    <text evidence="12">The sequence shown here is derived from an EMBL/GenBank/DDBJ whole genome shotgun (WGS) entry which is preliminary data.</text>
</comment>
<evidence type="ECO:0000313" key="13">
    <source>
        <dbReference type="Proteomes" id="UP000234914"/>
    </source>
</evidence>
<keyword evidence="5 10" id="KW-0573">Peptidoglycan synthesis</keyword>
<feature type="transmembrane region" description="Helical" evidence="10">
    <location>
        <begin position="241"/>
        <end position="266"/>
    </location>
</feature>
<feature type="transmembrane region" description="Helical" evidence="10">
    <location>
        <begin position="170"/>
        <end position="192"/>
    </location>
</feature>
<feature type="transmembrane region" description="Helical" evidence="10">
    <location>
        <begin position="28"/>
        <end position="47"/>
    </location>
</feature>
<accession>A0A2I1RJL6</accession>
<comment type="subcellular location">
    <subcellularLocation>
        <location evidence="10">Cell inner membrane</location>
        <topology evidence="10">Multi-pass membrane protein</topology>
    </subcellularLocation>
    <subcellularLocation>
        <location evidence="1">Cell membrane</location>
        <topology evidence="1">Multi-pass membrane protein</topology>
    </subcellularLocation>
</comment>
<feature type="transmembrane region" description="Helical" evidence="10">
    <location>
        <begin position="325"/>
        <end position="349"/>
    </location>
</feature>
<dbReference type="GO" id="GO:0015648">
    <property type="term" value="F:lipid-linked peptidoglycan transporter activity"/>
    <property type="evidence" value="ECO:0007669"/>
    <property type="project" value="UniProtKB-UniRule"/>
</dbReference>
<comment type="pathway">
    <text evidence="10">Cell wall biogenesis; peptidoglycan biosynthesis.</text>
</comment>
<dbReference type="HAMAP" id="MF_02078">
    <property type="entry name" value="MurJ_MviN"/>
    <property type="match status" value="1"/>
</dbReference>
<keyword evidence="10 11" id="KW-0813">Transport</keyword>
<keyword evidence="7 10" id="KW-0472">Membrane</keyword>
<evidence type="ECO:0000256" key="2">
    <source>
        <dbReference type="ARBA" id="ARBA00022475"/>
    </source>
</evidence>
<dbReference type="PRINTS" id="PR01806">
    <property type="entry name" value="VIRFACTRMVIN"/>
</dbReference>
<dbReference type="AlphaFoldDB" id="A0A2I1RJL6"/>
<dbReference type="UniPathway" id="UPA00219"/>
<feature type="transmembrane region" description="Helical" evidence="10">
    <location>
        <begin position="103"/>
        <end position="130"/>
    </location>
</feature>
<feature type="transmembrane region" description="Helical" evidence="10">
    <location>
        <begin position="142"/>
        <end position="163"/>
    </location>
</feature>
<keyword evidence="10 11" id="KW-0961">Cell wall biogenesis/degradation</keyword>
<feature type="transmembrane region" description="Helical" evidence="10">
    <location>
        <begin position="426"/>
        <end position="447"/>
    </location>
</feature>
<feature type="transmembrane region" description="Helical" evidence="10">
    <location>
        <begin position="361"/>
        <end position="383"/>
    </location>
</feature>
<feature type="transmembrane region" description="Helical" evidence="10">
    <location>
        <begin position="198"/>
        <end position="220"/>
    </location>
</feature>
<evidence type="ECO:0000256" key="8">
    <source>
        <dbReference type="ARBA" id="ARBA00060041"/>
    </source>
</evidence>
<evidence type="ECO:0000256" key="10">
    <source>
        <dbReference type="HAMAP-Rule" id="MF_02078"/>
    </source>
</evidence>
<dbReference type="InterPro" id="IPR004268">
    <property type="entry name" value="MurJ"/>
</dbReference>
<dbReference type="EMBL" id="PKJS01000004">
    <property type="protein sequence ID" value="PKZ69327.1"/>
    <property type="molecule type" value="Genomic_DNA"/>
</dbReference>
<feature type="transmembrane region" description="Helical" evidence="10">
    <location>
        <begin position="459"/>
        <end position="482"/>
    </location>
</feature>
<comment type="similarity">
    <text evidence="9 10 11">Belongs to the MurJ/MviN family.</text>
</comment>
<organism evidence="12 13">
    <name type="scientific">Faucicola osloensis</name>
    <name type="common">Moraxella osloensis</name>
    <dbReference type="NCBI Taxonomy" id="34062"/>
    <lineage>
        <taxon>Bacteria</taxon>
        <taxon>Pseudomonadati</taxon>
        <taxon>Pseudomonadota</taxon>
        <taxon>Gammaproteobacteria</taxon>
        <taxon>Moraxellales</taxon>
        <taxon>Moraxellaceae</taxon>
        <taxon>Faucicola</taxon>
    </lineage>
</organism>
<dbReference type="GO" id="GO:0034204">
    <property type="term" value="P:lipid translocation"/>
    <property type="evidence" value="ECO:0007669"/>
    <property type="project" value="TreeGrafter"/>
</dbReference>
<dbReference type="PANTHER" id="PTHR47019">
    <property type="entry name" value="LIPID II FLIPPASE MURJ"/>
    <property type="match status" value="1"/>
</dbReference>
<evidence type="ECO:0000256" key="6">
    <source>
        <dbReference type="ARBA" id="ARBA00022989"/>
    </source>
</evidence>
<name>A0A2I1RJL6_FAUOS</name>
<dbReference type="NCBIfam" id="TIGR01695">
    <property type="entry name" value="murJ_mviN"/>
    <property type="match status" value="1"/>
</dbReference>
<evidence type="ECO:0000256" key="1">
    <source>
        <dbReference type="ARBA" id="ARBA00004651"/>
    </source>
</evidence>
<feature type="transmembrane region" description="Helical" evidence="10">
    <location>
        <begin position="5"/>
        <end position="22"/>
    </location>
</feature>
<feature type="transmembrane region" description="Helical" evidence="10">
    <location>
        <begin position="395"/>
        <end position="414"/>
    </location>
</feature>